<dbReference type="KEGG" id="bih:BIP78_0930"/>
<dbReference type="AlphaFoldDB" id="A0A410FUF2"/>
<dbReference type="AntiFam" id="ANF00272">
    <property type="entry name" value="Translation of CRISPR region"/>
</dbReference>
<proteinExistence type="predicted"/>
<evidence type="ECO:0000256" key="1">
    <source>
        <dbReference type="SAM" id="MobiDB-lite"/>
    </source>
</evidence>
<evidence type="ECO:0000313" key="3">
    <source>
        <dbReference type="Proteomes" id="UP000287233"/>
    </source>
</evidence>
<feature type="region of interest" description="Disordered" evidence="1">
    <location>
        <begin position="1"/>
        <end position="66"/>
    </location>
</feature>
<protein>
    <submittedName>
        <fullName evidence="2">Uncharacterized protein</fullName>
    </submittedName>
</protein>
<evidence type="ECO:0000313" key="2">
    <source>
        <dbReference type="EMBL" id="QAA76696.1"/>
    </source>
</evidence>
<name>A0A410FUF2_BIPS1</name>
<gene>
    <name evidence="2" type="ORF">BIP78_0930</name>
</gene>
<accession>A0A410FUF2</accession>
<dbReference type="Proteomes" id="UP000287233">
    <property type="component" value="Chromosome"/>
</dbReference>
<reference evidence="3" key="1">
    <citation type="submission" date="2018-12" db="EMBL/GenBank/DDBJ databases">
        <title>Complete genome sequence of an uncultured bacterium of the candidate phylum Bipolaricaulota.</title>
        <authorList>
            <person name="Kadnikov V.V."/>
            <person name="Mardanov A.V."/>
            <person name="Beletsky A.V."/>
            <person name="Frank Y.A."/>
            <person name="Karnachuk O.V."/>
            <person name="Ravin N.V."/>
        </authorList>
    </citation>
    <scope>NUCLEOTIDE SEQUENCE [LARGE SCALE GENOMIC DNA]</scope>
</reference>
<organism evidence="2 3">
    <name type="scientific">Bipolaricaulis sibiricus</name>
    <dbReference type="NCBI Taxonomy" id="2501609"/>
    <lineage>
        <taxon>Bacteria</taxon>
        <taxon>Candidatus Bipolaricaulota</taxon>
        <taxon>Candidatus Bipolaricaulia</taxon>
        <taxon>Candidatus Bipolaricaulales</taxon>
        <taxon>Candidatus Bipolaricaulaceae</taxon>
        <taxon>Candidatus Bipolaricaulis</taxon>
    </lineage>
</organism>
<sequence>MPDRRGFQSTPPCGGRLPRLHSSISPTEVSIHAPVRGATSVMRSGRRWSRSSFNPRPRAGGDHGLCEDLCDPRSFNPRPRAGGDWRVLVRWIGRISFNPRPRAGGDPHGRKCR</sequence>
<dbReference type="EMBL" id="CP034928">
    <property type="protein sequence ID" value="QAA76696.1"/>
    <property type="molecule type" value="Genomic_DNA"/>
</dbReference>
<dbReference type="AntiFam" id="ANF00008">
    <property type="entry name" value="Translation of CRISPR region"/>
</dbReference>